<evidence type="ECO:0000313" key="1">
    <source>
        <dbReference type="EMBL" id="MDL0088160.1"/>
    </source>
</evidence>
<dbReference type="RefSeq" id="WP_284936810.1">
    <property type="nucleotide sequence ID" value="NZ_JANURM010000002.1"/>
</dbReference>
<dbReference type="EMBL" id="JANURM010000002">
    <property type="protein sequence ID" value="MDL0088160.1"/>
    <property type="molecule type" value="Genomic_DNA"/>
</dbReference>
<reference evidence="1" key="2">
    <citation type="journal article" date="2023" name="Microorganisms">
        <title>Isolation and Genomic Characteristics of Cat-Borne Campylobacter felis sp. nov. and Sheep-Borne Campylobacter ovis sp. nov.</title>
        <authorList>
            <person name="Wang H."/>
            <person name="Li Y."/>
            <person name="Gu Y."/>
            <person name="Zhou G."/>
            <person name="Chen X."/>
            <person name="Zhang X."/>
            <person name="Shao Z."/>
            <person name="Zhang J."/>
            <person name="Zhang M."/>
        </authorList>
    </citation>
    <scope>NUCLEOTIDE SEQUENCE</scope>
    <source>
        <strain evidence="1">PS10</strain>
    </source>
</reference>
<sequence length="230" mass="24921">MKQEKLARLSSGEVRFTPINSNGEYGEEIILGYNQKVSLNRSSEVKELLSNDTSLGATASEIETKTTYEFSTEIGDLSLANLALAFKGLVKDKTYSVGDRFINGKAILDGSANVSGKVGDAVLKDGKIYILTENATNEEFDALSLASKTYPSRVKILNPESRSNNMGRIVVDGINLATGKAQILIIPKVNLRYEGEFGLVGDDFIKLALSGKAIKVDDEDIFTLIDGVDE</sequence>
<comment type="caution">
    <text evidence="1">The sequence shown here is derived from an EMBL/GenBank/DDBJ whole genome shotgun (WGS) entry which is preliminary data.</text>
</comment>
<dbReference type="Proteomes" id="UP001173801">
    <property type="component" value="Unassembled WGS sequence"/>
</dbReference>
<accession>A0ABT7HNC6</accession>
<evidence type="ECO:0000313" key="2">
    <source>
        <dbReference type="Proteomes" id="UP001173801"/>
    </source>
</evidence>
<proteinExistence type="predicted"/>
<protein>
    <submittedName>
        <fullName evidence="1">Uncharacterized protein</fullName>
    </submittedName>
</protein>
<keyword evidence="2" id="KW-1185">Reference proteome</keyword>
<reference evidence="1" key="1">
    <citation type="submission" date="2022-08" db="EMBL/GenBank/DDBJ databases">
        <authorList>
            <person name="Wang H."/>
        </authorList>
    </citation>
    <scope>NUCLEOTIDE SEQUENCE</scope>
    <source>
        <strain evidence="1">PS10</strain>
    </source>
</reference>
<organism evidence="1 2">
    <name type="scientific">Campylobacter gastrosuis</name>
    <dbReference type="NCBI Taxonomy" id="2974576"/>
    <lineage>
        <taxon>Bacteria</taxon>
        <taxon>Pseudomonadati</taxon>
        <taxon>Campylobacterota</taxon>
        <taxon>Epsilonproteobacteria</taxon>
        <taxon>Campylobacterales</taxon>
        <taxon>Campylobacteraceae</taxon>
        <taxon>Campylobacter</taxon>
    </lineage>
</organism>
<name>A0ABT7HNC6_9BACT</name>
<gene>
    <name evidence="1" type="ORF">NYG85_02050</name>
</gene>